<dbReference type="STRING" id="310781.SAMN05216259_102574"/>
<dbReference type="Gene3D" id="3.40.50.970">
    <property type="match status" value="2"/>
</dbReference>
<dbReference type="PANTHER" id="PTHR42981:SF2">
    <property type="entry name" value="PYRUVATE DEHYDROGENASE [UBIQUINONE]"/>
    <property type="match status" value="1"/>
</dbReference>
<evidence type="ECO:0000313" key="8">
    <source>
        <dbReference type="Proteomes" id="UP000199341"/>
    </source>
</evidence>
<sequence length="586" mass="61944">MALSVEEIDVSRTVADELWEMLAGAGVRRCYGIVGDALNPVVDAMRRNGSLDFVHVRHEEYGAFAAVAEARLTGRPVAVCGTAGPGVVHLINGILDARKERVPIIVIAGDTETGVMDSETVEELNPYQFFGQAALYVGRLVNPQQLRTVVTSAVTTAITSSGPVVLSIPGDVAAADAPKGRFELRVPRPARPPAAPADLDAMASIINEARTVAIFGGYGCADAGAEVRALAEKLSAPVGYSLKGKQFLEHDNPHAVGMTGLLGYGGCWEAINGADVLLMLGTDFPFSSFLPHKKVRIIQLDQDASRLGRRVPVELGVVGDVRATVSALLPMVEAKPANSLLTDAVKKTERFHRRARHYVDKGPRTKPIRPEFLAATVSDLAADDALFFADTGTAVIWAARHIRYGGGRRLFGSFSWASMANAAPNAFGAQLAYPGRQTIALCGDGGFTMLGLGDLLTQVERRAQVVQIVLNNGGLDFVKIEQQEAGIVPFGTAFTNPDFAAVAEAMGAKGIRVEDPADLAGGVREALAHKGGPVVLDVLVDPYALALPAHVPAETAKGFTLSVTKQVFTGHLDEVVETAAHNIGLV</sequence>
<keyword evidence="8" id="KW-1185">Reference proteome</keyword>
<dbReference type="InterPro" id="IPR012001">
    <property type="entry name" value="Thiamin_PyroP_enz_TPP-bd_dom"/>
</dbReference>
<name>A0A1G9YJX6_9ACTN</name>
<keyword evidence="2 3" id="KW-0786">Thiamine pyrophosphate</keyword>
<comment type="similarity">
    <text evidence="1 3">Belongs to the TPP enzyme family.</text>
</comment>
<accession>A0A1G9YJX6</accession>
<dbReference type="SUPFAM" id="SSF52467">
    <property type="entry name" value="DHS-like NAD/FAD-binding domain"/>
    <property type="match status" value="1"/>
</dbReference>
<dbReference type="InterPro" id="IPR012000">
    <property type="entry name" value="Thiamin_PyroP_enz_cen_dom"/>
</dbReference>
<evidence type="ECO:0000259" key="5">
    <source>
        <dbReference type="Pfam" id="PF02775"/>
    </source>
</evidence>
<gene>
    <name evidence="7" type="ORF">SAMN05216259_102574</name>
</gene>
<dbReference type="CDD" id="cd02014">
    <property type="entry name" value="TPP_POX"/>
    <property type="match status" value="1"/>
</dbReference>
<proteinExistence type="inferred from homology"/>
<dbReference type="InterPro" id="IPR029061">
    <property type="entry name" value="THDP-binding"/>
</dbReference>
<evidence type="ECO:0000313" key="7">
    <source>
        <dbReference type="EMBL" id="SDN08775.1"/>
    </source>
</evidence>
<evidence type="ECO:0000256" key="2">
    <source>
        <dbReference type="ARBA" id="ARBA00023052"/>
    </source>
</evidence>
<dbReference type="Pfam" id="PF02776">
    <property type="entry name" value="TPP_enzyme_N"/>
    <property type="match status" value="1"/>
</dbReference>
<dbReference type="EMBL" id="FNIE01000002">
    <property type="protein sequence ID" value="SDN08775.1"/>
    <property type="molecule type" value="Genomic_DNA"/>
</dbReference>
<evidence type="ECO:0000259" key="4">
    <source>
        <dbReference type="Pfam" id="PF00205"/>
    </source>
</evidence>
<dbReference type="PANTHER" id="PTHR42981">
    <property type="entry name" value="PYRUVATE DEHYDROGENASE [UBIQUINONE]"/>
    <property type="match status" value="1"/>
</dbReference>
<feature type="domain" description="Thiamine pyrophosphate enzyme N-terminal TPP-binding" evidence="6">
    <location>
        <begin position="13"/>
        <end position="122"/>
    </location>
</feature>
<feature type="domain" description="Thiamine pyrophosphate enzyme TPP-binding" evidence="5">
    <location>
        <begin position="390"/>
        <end position="538"/>
    </location>
</feature>
<reference evidence="7 8" key="1">
    <citation type="submission" date="2016-10" db="EMBL/GenBank/DDBJ databases">
        <authorList>
            <person name="de Groot N.N."/>
        </authorList>
    </citation>
    <scope>NUCLEOTIDE SEQUENCE [LARGE SCALE GENOMIC DNA]</scope>
    <source>
        <strain evidence="7 8">CGMCC 4.2022</strain>
    </source>
</reference>
<dbReference type="InterPro" id="IPR029035">
    <property type="entry name" value="DHS-like_NAD/FAD-binding_dom"/>
</dbReference>
<organism evidence="7 8">
    <name type="scientific">Actinacidiphila guanduensis</name>
    <dbReference type="NCBI Taxonomy" id="310781"/>
    <lineage>
        <taxon>Bacteria</taxon>
        <taxon>Bacillati</taxon>
        <taxon>Actinomycetota</taxon>
        <taxon>Actinomycetes</taxon>
        <taxon>Kitasatosporales</taxon>
        <taxon>Streptomycetaceae</taxon>
        <taxon>Actinacidiphila</taxon>
    </lineage>
</organism>
<dbReference type="PROSITE" id="PS00187">
    <property type="entry name" value="TPP_ENZYMES"/>
    <property type="match status" value="1"/>
</dbReference>
<protein>
    <submittedName>
        <fullName evidence="7">Pyruvate dehydrogenase (Quinone)</fullName>
    </submittedName>
</protein>
<dbReference type="GO" id="GO:0030976">
    <property type="term" value="F:thiamine pyrophosphate binding"/>
    <property type="evidence" value="ECO:0007669"/>
    <property type="project" value="InterPro"/>
</dbReference>
<dbReference type="Proteomes" id="UP000199341">
    <property type="component" value="Unassembled WGS sequence"/>
</dbReference>
<dbReference type="GO" id="GO:0000287">
    <property type="term" value="F:magnesium ion binding"/>
    <property type="evidence" value="ECO:0007669"/>
    <property type="project" value="InterPro"/>
</dbReference>
<dbReference type="InterPro" id="IPR011766">
    <property type="entry name" value="TPP_enzyme_TPP-bd"/>
</dbReference>
<dbReference type="RefSeq" id="WP_093783190.1">
    <property type="nucleotide sequence ID" value="NZ_FNIE01000002.1"/>
</dbReference>
<evidence type="ECO:0000259" key="6">
    <source>
        <dbReference type="Pfam" id="PF02776"/>
    </source>
</evidence>
<dbReference type="Gene3D" id="3.40.50.1220">
    <property type="entry name" value="TPP-binding domain"/>
    <property type="match status" value="1"/>
</dbReference>
<evidence type="ECO:0000256" key="1">
    <source>
        <dbReference type="ARBA" id="ARBA00007812"/>
    </source>
</evidence>
<dbReference type="OrthoDB" id="4959782at2"/>
<dbReference type="GO" id="GO:0003824">
    <property type="term" value="F:catalytic activity"/>
    <property type="evidence" value="ECO:0007669"/>
    <property type="project" value="InterPro"/>
</dbReference>
<dbReference type="AlphaFoldDB" id="A0A1G9YJX6"/>
<keyword evidence="7" id="KW-0670">Pyruvate</keyword>
<dbReference type="InterPro" id="IPR047212">
    <property type="entry name" value="TPP_POXB-like"/>
</dbReference>
<dbReference type="SUPFAM" id="SSF52518">
    <property type="entry name" value="Thiamin diphosphate-binding fold (THDP-binding)"/>
    <property type="match status" value="2"/>
</dbReference>
<evidence type="ECO:0000256" key="3">
    <source>
        <dbReference type="RuleBase" id="RU362132"/>
    </source>
</evidence>
<feature type="domain" description="Thiamine pyrophosphate enzyme central" evidence="4">
    <location>
        <begin position="200"/>
        <end position="328"/>
    </location>
</feature>
<dbReference type="InterPro" id="IPR047211">
    <property type="entry name" value="POXB-like"/>
</dbReference>
<dbReference type="Pfam" id="PF02775">
    <property type="entry name" value="TPP_enzyme_C"/>
    <property type="match status" value="1"/>
</dbReference>
<dbReference type="Pfam" id="PF00205">
    <property type="entry name" value="TPP_enzyme_M"/>
    <property type="match status" value="1"/>
</dbReference>
<dbReference type="InterPro" id="IPR000399">
    <property type="entry name" value="TPP-bd_CS"/>
</dbReference>